<evidence type="ECO:0000313" key="3">
    <source>
        <dbReference type="Proteomes" id="UP001219862"/>
    </source>
</evidence>
<organism evidence="2 3">
    <name type="scientific">Roseateles koreensis</name>
    <dbReference type="NCBI Taxonomy" id="2987526"/>
    <lineage>
        <taxon>Bacteria</taxon>
        <taxon>Pseudomonadati</taxon>
        <taxon>Pseudomonadota</taxon>
        <taxon>Betaproteobacteria</taxon>
        <taxon>Burkholderiales</taxon>
        <taxon>Sphaerotilaceae</taxon>
        <taxon>Roseateles</taxon>
    </lineage>
</organism>
<dbReference type="EMBL" id="JAQQXS010000008">
    <property type="protein sequence ID" value="MDC8785713.1"/>
    <property type="molecule type" value="Genomic_DNA"/>
</dbReference>
<evidence type="ECO:0000256" key="1">
    <source>
        <dbReference type="SAM" id="SignalP"/>
    </source>
</evidence>
<protein>
    <submittedName>
        <fullName evidence="2">Choice-of-anchor J domain-containing protein</fullName>
    </submittedName>
</protein>
<reference evidence="2 3" key="1">
    <citation type="submission" date="2022-10" db="EMBL/GenBank/DDBJ databases">
        <title>paucibacter sp. hw8 Genome sequencing.</title>
        <authorList>
            <person name="Park S."/>
        </authorList>
    </citation>
    <scope>NUCLEOTIDE SEQUENCE [LARGE SCALE GENOMIC DNA]</scope>
    <source>
        <strain evidence="3">hw8</strain>
    </source>
</reference>
<name>A0ABT5KS02_9BURK</name>
<sequence>MFKQAFAALALTSALAAAHSEVLLSEGFENIAKLQSSGWVLKNASTPAGTSGWGQGGGVFTAQAGSDESYISGNYNNAAAGGQISNWLITPTFSTAKNVQVTFWVRGDDSVGYFDQFSFGLSNGGSNISDFSIGEVFTAPVDGWTEFAVNVGAQGAGSVGRFAIQYTGIADSANFMGIDTLAVTVPEPSSVALLFASFGALALSRKRKAG</sequence>
<gene>
    <name evidence="2" type="ORF">PRZ01_10960</name>
</gene>
<keyword evidence="1" id="KW-0732">Signal</keyword>
<accession>A0ABT5KS02</accession>
<proteinExistence type="predicted"/>
<feature type="chain" id="PRO_5045643448" evidence="1">
    <location>
        <begin position="19"/>
        <end position="210"/>
    </location>
</feature>
<evidence type="ECO:0000313" key="2">
    <source>
        <dbReference type="EMBL" id="MDC8785713.1"/>
    </source>
</evidence>
<dbReference type="InterPro" id="IPR013424">
    <property type="entry name" value="Ice-binding_C"/>
</dbReference>
<dbReference type="RefSeq" id="WP_273596819.1">
    <property type="nucleotide sequence ID" value="NZ_JAQQXS010000008.1"/>
</dbReference>
<keyword evidence="3" id="KW-1185">Reference proteome</keyword>
<comment type="caution">
    <text evidence="2">The sequence shown here is derived from an EMBL/GenBank/DDBJ whole genome shotgun (WGS) entry which is preliminary data.</text>
</comment>
<dbReference type="NCBIfam" id="TIGR02595">
    <property type="entry name" value="PEP_CTERM"/>
    <property type="match status" value="1"/>
</dbReference>
<dbReference type="Proteomes" id="UP001219862">
    <property type="component" value="Unassembled WGS sequence"/>
</dbReference>
<dbReference type="NCBIfam" id="NF038128">
    <property type="entry name" value="choice_anch_J"/>
    <property type="match status" value="1"/>
</dbReference>
<dbReference type="Gene3D" id="2.60.120.200">
    <property type="match status" value="1"/>
</dbReference>
<feature type="signal peptide" evidence="1">
    <location>
        <begin position="1"/>
        <end position="18"/>
    </location>
</feature>